<proteinExistence type="predicted"/>
<evidence type="ECO:0000313" key="2">
    <source>
        <dbReference type="EMBL" id="MBC3807577.1"/>
    </source>
</evidence>
<reference evidence="2 3" key="1">
    <citation type="submission" date="2020-08" db="EMBL/GenBank/DDBJ databases">
        <title>Novel species isolated from subtropical streams in China.</title>
        <authorList>
            <person name="Lu H."/>
        </authorList>
    </citation>
    <scope>NUCLEOTIDE SEQUENCE [LARGE SCALE GENOMIC DNA]</scope>
    <source>
        <strain evidence="2 3">KACC 16656</strain>
    </source>
</reference>
<keyword evidence="1" id="KW-1133">Transmembrane helix</keyword>
<evidence type="ECO:0000313" key="3">
    <source>
        <dbReference type="Proteomes" id="UP000648257"/>
    </source>
</evidence>
<protein>
    <recommendedName>
        <fullName evidence="4">MSHA biogenesis protein MshP</fullName>
    </recommendedName>
</protein>
<name>A0ABR6X3R0_9BURK</name>
<accession>A0ABR6X3R0</accession>
<gene>
    <name evidence="2" type="ORF">H8K52_09505</name>
</gene>
<feature type="transmembrane region" description="Helical" evidence="1">
    <location>
        <begin position="12"/>
        <end position="42"/>
    </location>
</feature>
<comment type="caution">
    <text evidence="2">The sequence shown here is derived from an EMBL/GenBank/DDBJ whole genome shotgun (WGS) entry which is preliminary data.</text>
</comment>
<dbReference type="EMBL" id="JACOFW010000008">
    <property type="protein sequence ID" value="MBC3807577.1"/>
    <property type="molecule type" value="Genomic_DNA"/>
</dbReference>
<sequence length="168" mass="17737">MCLNRQLHRQSCLPGAAGFSLVSAIFLLLVIAALGVFMLSIYTMQRSTATQDVRGVLAYQAAKAGIEWASFQILTPENAAVVNSLFPGCVANMAAVPALAGALSGFSVRVDCQLTKKDEGGNIIRVYQLTATASKGTMPSSDYVERQISASISTCRKGTTELATDPPC</sequence>
<keyword evidence="1" id="KW-0812">Transmembrane</keyword>
<evidence type="ECO:0008006" key="4">
    <source>
        <dbReference type="Google" id="ProtNLM"/>
    </source>
</evidence>
<dbReference type="RefSeq" id="WP_186922659.1">
    <property type="nucleotide sequence ID" value="NZ_JACOFW010000008.1"/>
</dbReference>
<dbReference type="Proteomes" id="UP000648257">
    <property type="component" value="Unassembled WGS sequence"/>
</dbReference>
<keyword evidence="1" id="KW-0472">Membrane</keyword>
<keyword evidence="3" id="KW-1185">Reference proteome</keyword>
<evidence type="ECO:0000256" key="1">
    <source>
        <dbReference type="SAM" id="Phobius"/>
    </source>
</evidence>
<organism evidence="2 3">
    <name type="scientific">Undibacterium seohonense</name>
    <dbReference type="NCBI Taxonomy" id="1344950"/>
    <lineage>
        <taxon>Bacteria</taxon>
        <taxon>Pseudomonadati</taxon>
        <taxon>Pseudomonadota</taxon>
        <taxon>Betaproteobacteria</taxon>
        <taxon>Burkholderiales</taxon>
        <taxon>Oxalobacteraceae</taxon>
        <taxon>Undibacterium</taxon>
    </lineage>
</organism>